<organism evidence="2 3">
    <name type="scientific">Musa troglodytarum</name>
    <name type="common">fe'i banana</name>
    <dbReference type="NCBI Taxonomy" id="320322"/>
    <lineage>
        <taxon>Eukaryota</taxon>
        <taxon>Viridiplantae</taxon>
        <taxon>Streptophyta</taxon>
        <taxon>Embryophyta</taxon>
        <taxon>Tracheophyta</taxon>
        <taxon>Spermatophyta</taxon>
        <taxon>Magnoliopsida</taxon>
        <taxon>Liliopsida</taxon>
        <taxon>Zingiberales</taxon>
        <taxon>Musaceae</taxon>
        <taxon>Musa</taxon>
    </lineage>
</organism>
<dbReference type="InterPro" id="IPR010610">
    <property type="entry name" value="EryCIII-like_C"/>
</dbReference>
<dbReference type="SUPFAM" id="SSF53756">
    <property type="entry name" value="UDP-Glycosyltransferase/glycogen phosphorylase"/>
    <property type="match status" value="1"/>
</dbReference>
<dbReference type="Gene3D" id="3.40.50.2000">
    <property type="entry name" value="Glycogen Phosphorylase B"/>
    <property type="match status" value="2"/>
</dbReference>
<dbReference type="OrthoDB" id="5835829at2759"/>
<dbReference type="Proteomes" id="UP001055439">
    <property type="component" value="Chromosome 9"/>
</dbReference>
<dbReference type="Pfam" id="PF06722">
    <property type="entry name" value="EryCIII-like_C"/>
    <property type="match status" value="1"/>
</dbReference>
<name>A0A9E7ICL0_9LILI</name>
<reference evidence="2" key="1">
    <citation type="submission" date="2022-05" db="EMBL/GenBank/DDBJ databases">
        <title>The Musa troglodytarum L. genome provides insights into the mechanism of non-climacteric behaviour and enrichment of carotenoids.</title>
        <authorList>
            <person name="Wang J."/>
        </authorList>
    </citation>
    <scope>NUCLEOTIDE SEQUENCE</scope>
    <source>
        <tissue evidence="2">Leaf</tissue>
    </source>
</reference>
<evidence type="ECO:0000313" key="2">
    <source>
        <dbReference type="EMBL" id="URE49241.1"/>
    </source>
</evidence>
<accession>A0A9E7ICL0</accession>
<dbReference type="InterPro" id="IPR050426">
    <property type="entry name" value="Glycosyltransferase_28"/>
</dbReference>
<protein>
    <submittedName>
        <fullName evidence="2">UDP-Glycosyltransferase</fullName>
    </submittedName>
</protein>
<dbReference type="EMBL" id="CP097511">
    <property type="protein sequence ID" value="URE49241.1"/>
    <property type="molecule type" value="Genomic_DNA"/>
</dbReference>
<dbReference type="GO" id="GO:0016757">
    <property type="term" value="F:glycosyltransferase activity"/>
    <property type="evidence" value="ECO:0007669"/>
    <property type="project" value="UniProtKB-ARBA"/>
</dbReference>
<dbReference type="PANTHER" id="PTHR48050:SF11">
    <property type="entry name" value="GLYCOSYLTRANSFERASE"/>
    <property type="match status" value="1"/>
</dbReference>
<evidence type="ECO:0000313" key="3">
    <source>
        <dbReference type="Proteomes" id="UP001055439"/>
    </source>
</evidence>
<keyword evidence="3" id="KW-1185">Reference proteome</keyword>
<feature type="domain" description="Erythromycin biosynthesis protein CIII-like C-terminal" evidence="1">
    <location>
        <begin position="202"/>
        <end position="315"/>
    </location>
</feature>
<evidence type="ECO:0000259" key="1">
    <source>
        <dbReference type="Pfam" id="PF06722"/>
    </source>
</evidence>
<dbReference type="AlphaFoldDB" id="A0A9E7ICL0"/>
<gene>
    <name evidence="2" type="ORF">MUK42_25736</name>
</gene>
<proteinExistence type="predicted"/>
<dbReference type="PANTHER" id="PTHR48050">
    <property type="entry name" value="STEROL 3-BETA-GLUCOSYLTRANSFERASE"/>
    <property type="match status" value="1"/>
</dbReference>
<sequence>MWPIFTEDWGRWRSEYLKLSPVPFMDPVTNLPAWHMHADSPILLYGFSKEIVEYPGYWPPNIHVCGFWFLPLEWQFSCNKCRDIMSASPNGSMTGMSELCTIHADIQQFLMKSSHPQLPLFIGLSSIGSMGFLKNPHAFLRVLKAVLDVTEHRFILFSSGYEPLEAAIQSIACESSNRANPPPSNVHGTFLFSDRLYCFSGSIPYSWLFSKCAVAIHHGGSGSTAAALHAGIPQILCPFILDQFYWAERLHWIGVAPEPLRSWHLFPDNDDATSISQAADCLARAIKLSLSPEIKAQASKVADRISSEDGSQEALKVLKEKVVCPC</sequence>